<dbReference type="EMBL" id="CAJNNV010025117">
    <property type="protein sequence ID" value="CAE8612407.1"/>
    <property type="molecule type" value="Genomic_DNA"/>
</dbReference>
<feature type="transmembrane region" description="Helical" evidence="1">
    <location>
        <begin position="131"/>
        <end position="158"/>
    </location>
</feature>
<keyword evidence="3" id="KW-1185">Reference proteome</keyword>
<organism evidence="2 3">
    <name type="scientific">Polarella glacialis</name>
    <name type="common">Dinoflagellate</name>
    <dbReference type="NCBI Taxonomy" id="89957"/>
    <lineage>
        <taxon>Eukaryota</taxon>
        <taxon>Sar</taxon>
        <taxon>Alveolata</taxon>
        <taxon>Dinophyceae</taxon>
        <taxon>Suessiales</taxon>
        <taxon>Suessiaceae</taxon>
        <taxon>Polarella</taxon>
    </lineage>
</organism>
<dbReference type="AlphaFoldDB" id="A0A813FD55"/>
<dbReference type="Proteomes" id="UP000654075">
    <property type="component" value="Unassembled WGS sequence"/>
</dbReference>
<evidence type="ECO:0000313" key="3">
    <source>
        <dbReference type="Proteomes" id="UP000654075"/>
    </source>
</evidence>
<name>A0A813FD55_POLGL</name>
<keyword evidence="1" id="KW-0472">Membrane</keyword>
<protein>
    <submittedName>
        <fullName evidence="2">Uncharacterized protein</fullName>
    </submittedName>
</protein>
<gene>
    <name evidence="2" type="ORF">PGLA1383_LOCUS30203</name>
</gene>
<keyword evidence="1" id="KW-1133">Transmembrane helix</keyword>
<keyword evidence="1" id="KW-0812">Transmembrane</keyword>
<evidence type="ECO:0000256" key="1">
    <source>
        <dbReference type="SAM" id="Phobius"/>
    </source>
</evidence>
<accession>A0A813FD55</accession>
<sequence>MRVLFGLTARADMRQLVPFSGASVHWHVPADVTRFCLQCSVVSRRILAALVLRGGSRWLVFCTCADCRRQLPATHRCFLLLLYATWVNVMVQNVGYHIQHFIEMGFYTDAFPQLAKDEKAPNDSLGDEPAWATSILCYCCVWCFLFWLLLVIFMIWLLPYNNLPRSLAVVAATATITAPTATTTAAALVFGTYGGDLFDELMVVLVIDDVLFVLILAVLGMKGFLFVELLAVLGNCGGVLFDELLVVLVSDGVLVVQILAVLGFEGILFVSCSSSSWQSW</sequence>
<feature type="transmembrane region" description="Helical" evidence="1">
    <location>
        <begin position="167"/>
        <end position="190"/>
    </location>
</feature>
<proteinExistence type="predicted"/>
<evidence type="ECO:0000313" key="2">
    <source>
        <dbReference type="EMBL" id="CAE8612407.1"/>
    </source>
</evidence>
<feature type="transmembrane region" description="Helical" evidence="1">
    <location>
        <begin position="78"/>
        <end position="98"/>
    </location>
</feature>
<comment type="caution">
    <text evidence="2">The sequence shown here is derived from an EMBL/GenBank/DDBJ whole genome shotgun (WGS) entry which is preliminary data.</text>
</comment>
<feature type="transmembrane region" description="Helical" evidence="1">
    <location>
        <begin position="210"/>
        <end position="233"/>
    </location>
</feature>
<reference evidence="2" key="1">
    <citation type="submission" date="2021-02" db="EMBL/GenBank/DDBJ databases">
        <authorList>
            <person name="Dougan E. K."/>
            <person name="Rhodes N."/>
            <person name="Thang M."/>
            <person name="Chan C."/>
        </authorList>
    </citation>
    <scope>NUCLEOTIDE SEQUENCE</scope>
</reference>
<feature type="transmembrane region" description="Helical" evidence="1">
    <location>
        <begin position="245"/>
        <end position="270"/>
    </location>
</feature>